<dbReference type="Gene3D" id="3.40.640.10">
    <property type="entry name" value="Type I PLP-dependent aspartate aminotransferase-like (Major domain)"/>
    <property type="match status" value="1"/>
</dbReference>
<evidence type="ECO:0000256" key="9">
    <source>
        <dbReference type="ARBA" id="ARBA00023125"/>
    </source>
</evidence>
<dbReference type="SUPFAM" id="SSF46785">
    <property type="entry name" value="Winged helix' DNA-binding domain"/>
    <property type="match status" value="1"/>
</dbReference>
<dbReference type="CDD" id="cd07377">
    <property type="entry name" value="WHTH_GntR"/>
    <property type="match status" value="1"/>
</dbReference>
<evidence type="ECO:0000256" key="7">
    <source>
        <dbReference type="ARBA" id="ARBA00022898"/>
    </source>
</evidence>
<evidence type="ECO:0000313" key="12">
    <source>
        <dbReference type="EMBL" id="ADO82884.1"/>
    </source>
</evidence>
<dbReference type="InterPro" id="IPR036388">
    <property type="entry name" value="WH-like_DNA-bd_sf"/>
</dbReference>
<organism evidence="12 13">
    <name type="scientific">Ilyobacter polytropus (strain ATCC 51220 / DSM 2926 / LMG 16218 / CuHBu1)</name>
    <dbReference type="NCBI Taxonomy" id="572544"/>
    <lineage>
        <taxon>Bacteria</taxon>
        <taxon>Fusobacteriati</taxon>
        <taxon>Fusobacteriota</taxon>
        <taxon>Fusobacteriia</taxon>
        <taxon>Fusobacteriales</taxon>
        <taxon>Fusobacteriaceae</taxon>
        <taxon>Ilyobacter</taxon>
    </lineage>
</organism>
<evidence type="ECO:0000256" key="8">
    <source>
        <dbReference type="ARBA" id="ARBA00023015"/>
    </source>
</evidence>
<dbReference type="EMBL" id="CP002281">
    <property type="protein sequence ID" value="ADO82884.1"/>
    <property type="molecule type" value="Genomic_DNA"/>
</dbReference>
<dbReference type="InterPro" id="IPR004839">
    <property type="entry name" value="Aminotransferase_I/II_large"/>
</dbReference>
<evidence type="ECO:0000259" key="11">
    <source>
        <dbReference type="PROSITE" id="PS50949"/>
    </source>
</evidence>
<protein>
    <submittedName>
        <fullName evidence="12">Transcriptional regulator, GntR family with aminotransferase domain</fullName>
    </submittedName>
</protein>
<keyword evidence="7" id="KW-0663">Pyridoxal phosphate</keyword>
<comment type="subunit">
    <text evidence="4">Homodimer.</text>
</comment>
<dbReference type="eggNOG" id="COG1167">
    <property type="taxonomic scope" value="Bacteria"/>
</dbReference>
<dbReference type="STRING" id="572544.Ilyop_1103"/>
<evidence type="ECO:0000256" key="1">
    <source>
        <dbReference type="ARBA" id="ARBA00001933"/>
    </source>
</evidence>
<sequence length="477" mass="54873">MFDFKVEKKTGDKLYIQVFDGIKKMIQEGKFERDHKLLTIRAASLALSVNSSTIVKAYDMLEKEGYLYKIVGSGCYVTSEKLPEKFHFEEEGDQGINYSQLDLGKVINFASATPSSELFPLKDFKDAINFVLERDGGEVFSYQDPKGYGPLREEISRYLNKKEIKTDNIQIVSGSQQAIDIIGKMLLKPGDKIIVEGPTYAGAVSSFKKAGAHIITIPLEKDGMDMKKLKSTLEKERDVKFIYTMMNYHNPTGICWSQIKKEKLLKIASKDNIFIVEDDCMSEIYYGENNPLSLKSIDEKEKVIYIKSFSKIFMPGLRLAFMALPKELIETAVSVKYMADISSSGLNQRAFHHYMKEGCIYSHLDSIRKIFAQRYIYMKEEIQKIPQLKIVYEAEGGLFFWLKIPEWMDSEKFYNLALKKGVSFLPGRVFYQKNDLSPYLRISFAGVDENEIKIGMRYFREAFEEYLGKRKARLPLV</sequence>
<dbReference type="RefSeq" id="WP_013387551.1">
    <property type="nucleotide sequence ID" value="NC_014632.1"/>
</dbReference>
<dbReference type="OrthoDB" id="9802328at2"/>
<dbReference type="KEGG" id="ipo:Ilyop_1103"/>
<dbReference type="PANTHER" id="PTHR46577">
    <property type="entry name" value="HTH-TYPE TRANSCRIPTIONAL REGULATORY PROTEIN GABR"/>
    <property type="match status" value="1"/>
</dbReference>
<dbReference type="Gene3D" id="1.10.10.10">
    <property type="entry name" value="Winged helix-like DNA-binding domain superfamily/Winged helix DNA-binding domain"/>
    <property type="match status" value="1"/>
</dbReference>
<evidence type="ECO:0000256" key="10">
    <source>
        <dbReference type="ARBA" id="ARBA00023163"/>
    </source>
</evidence>
<evidence type="ECO:0000256" key="6">
    <source>
        <dbReference type="ARBA" id="ARBA00022679"/>
    </source>
</evidence>
<keyword evidence="13" id="KW-1185">Reference proteome</keyword>
<dbReference type="InterPro" id="IPR051446">
    <property type="entry name" value="HTH_trans_reg/aminotransferase"/>
</dbReference>
<keyword evidence="6" id="KW-0808">Transferase</keyword>
<proteinExistence type="inferred from homology"/>
<dbReference type="GO" id="GO:0030170">
    <property type="term" value="F:pyridoxal phosphate binding"/>
    <property type="evidence" value="ECO:0007669"/>
    <property type="project" value="InterPro"/>
</dbReference>
<dbReference type="InterPro" id="IPR000524">
    <property type="entry name" value="Tscrpt_reg_HTH_GntR"/>
</dbReference>
<dbReference type="SUPFAM" id="SSF53383">
    <property type="entry name" value="PLP-dependent transferases"/>
    <property type="match status" value="1"/>
</dbReference>
<dbReference type="Proteomes" id="UP000006875">
    <property type="component" value="Chromosome"/>
</dbReference>
<keyword evidence="5 12" id="KW-0032">Aminotransferase</keyword>
<evidence type="ECO:0000256" key="3">
    <source>
        <dbReference type="ARBA" id="ARBA00007441"/>
    </source>
</evidence>
<dbReference type="GO" id="GO:0003700">
    <property type="term" value="F:DNA-binding transcription factor activity"/>
    <property type="evidence" value="ECO:0007669"/>
    <property type="project" value="InterPro"/>
</dbReference>
<accession>E3H7I8</accession>
<dbReference type="InterPro" id="IPR015424">
    <property type="entry name" value="PyrdxlP-dep_Trfase"/>
</dbReference>
<gene>
    <name evidence="12" type="ordered locus">Ilyop_1103</name>
</gene>
<comment type="similarity">
    <text evidence="2">In the C-terminal section; belongs to the class-I pyridoxal-phosphate-dependent aminotransferase family.</text>
</comment>
<keyword evidence="10" id="KW-0804">Transcription</keyword>
<keyword evidence="9" id="KW-0238">DNA-binding</keyword>
<evidence type="ECO:0000256" key="5">
    <source>
        <dbReference type="ARBA" id="ARBA00022576"/>
    </source>
</evidence>
<dbReference type="SMART" id="SM00345">
    <property type="entry name" value="HTH_GNTR"/>
    <property type="match status" value="1"/>
</dbReference>
<dbReference type="GO" id="GO:0003677">
    <property type="term" value="F:DNA binding"/>
    <property type="evidence" value="ECO:0007669"/>
    <property type="project" value="UniProtKB-KW"/>
</dbReference>
<evidence type="ECO:0000313" key="13">
    <source>
        <dbReference type="Proteomes" id="UP000006875"/>
    </source>
</evidence>
<name>E3H7I8_ILYPC</name>
<dbReference type="Pfam" id="PF00155">
    <property type="entry name" value="Aminotran_1_2"/>
    <property type="match status" value="1"/>
</dbReference>
<evidence type="ECO:0000256" key="4">
    <source>
        <dbReference type="ARBA" id="ARBA00011738"/>
    </source>
</evidence>
<keyword evidence="8" id="KW-0805">Transcription regulation</keyword>
<dbReference type="Gene3D" id="3.90.1150.10">
    <property type="entry name" value="Aspartate Aminotransferase, domain 1"/>
    <property type="match status" value="1"/>
</dbReference>
<dbReference type="PROSITE" id="PS50949">
    <property type="entry name" value="HTH_GNTR"/>
    <property type="match status" value="1"/>
</dbReference>
<comment type="cofactor">
    <cofactor evidence="1">
        <name>pyridoxal 5'-phosphate</name>
        <dbReference type="ChEBI" id="CHEBI:597326"/>
    </cofactor>
</comment>
<dbReference type="HOGENOM" id="CLU_017584_0_0_0"/>
<dbReference type="AlphaFoldDB" id="E3H7I8"/>
<evidence type="ECO:0000256" key="2">
    <source>
        <dbReference type="ARBA" id="ARBA00005384"/>
    </source>
</evidence>
<dbReference type="InterPro" id="IPR015422">
    <property type="entry name" value="PyrdxlP-dep_Trfase_small"/>
</dbReference>
<dbReference type="CDD" id="cd00609">
    <property type="entry name" value="AAT_like"/>
    <property type="match status" value="1"/>
</dbReference>
<dbReference type="InterPro" id="IPR036390">
    <property type="entry name" value="WH_DNA-bd_sf"/>
</dbReference>
<comment type="similarity">
    <text evidence="3">Belongs to the class-I pyridoxal-phosphate-dependent aminotransferase family.</text>
</comment>
<feature type="domain" description="HTH gntR-type" evidence="11">
    <location>
        <begin position="12"/>
        <end position="80"/>
    </location>
</feature>
<dbReference type="PANTHER" id="PTHR46577:SF1">
    <property type="entry name" value="HTH-TYPE TRANSCRIPTIONAL REGULATORY PROTEIN GABR"/>
    <property type="match status" value="1"/>
</dbReference>
<dbReference type="InterPro" id="IPR015421">
    <property type="entry name" value="PyrdxlP-dep_Trfase_major"/>
</dbReference>
<dbReference type="GO" id="GO:0008483">
    <property type="term" value="F:transaminase activity"/>
    <property type="evidence" value="ECO:0007669"/>
    <property type="project" value="UniProtKB-KW"/>
</dbReference>
<reference evidence="12 13" key="1">
    <citation type="journal article" date="2010" name="Stand. Genomic Sci.">
        <title>Complete genome sequence of Ilyobacter polytropus type strain (CuHbu1).</title>
        <authorList>
            <person name="Sikorski J."/>
            <person name="Chertkov O."/>
            <person name="Lapidus A."/>
            <person name="Nolan M."/>
            <person name="Lucas S."/>
            <person name="Del Rio T.G."/>
            <person name="Tice H."/>
            <person name="Cheng J.F."/>
            <person name="Tapia R."/>
            <person name="Han C."/>
            <person name="Goodwin L."/>
            <person name="Pitluck S."/>
            <person name="Liolios K."/>
            <person name="Ivanova N."/>
            <person name="Mavromatis K."/>
            <person name="Mikhailova N."/>
            <person name="Pati A."/>
            <person name="Chen A."/>
            <person name="Palaniappan K."/>
            <person name="Land M."/>
            <person name="Hauser L."/>
            <person name="Chang Y.J."/>
            <person name="Jeffries C.D."/>
            <person name="Brambilla E."/>
            <person name="Yasawong M."/>
            <person name="Rohde M."/>
            <person name="Pukall R."/>
            <person name="Spring S."/>
            <person name="Goker M."/>
            <person name="Woyke T."/>
            <person name="Bristow J."/>
            <person name="Eisen J.A."/>
            <person name="Markowitz V."/>
            <person name="Hugenholtz P."/>
            <person name="Kyrpides N.C."/>
            <person name="Klenk H.P."/>
        </authorList>
    </citation>
    <scope>NUCLEOTIDE SEQUENCE [LARGE SCALE GENOMIC DNA]</scope>
    <source>
        <strain evidence="13">ATCC 51220 / DSM 2926 / LMG 16218 / CuHBu1</strain>
    </source>
</reference>
<dbReference type="FunFam" id="3.40.640.10:FF:000053">
    <property type="entry name" value="Aminotransferase, class I"/>
    <property type="match status" value="1"/>
</dbReference>